<dbReference type="OrthoDB" id="7391794at2"/>
<keyword evidence="2" id="KW-0472">Membrane</keyword>
<evidence type="ECO:0000313" key="8">
    <source>
        <dbReference type="Proteomes" id="UP000278756"/>
    </source>
</evidence>
<dbReference type="Pfam" id="PF09864">
    <property type="entry name" value="MliC"/>
    <property type="match status" value="1"/>
</dbReference>
<accession>A0A3G9G6G9</accession>
<evidence type="ECO:0000313" key="7">
    <source>
        <dbReference type="EMBL" id="BBF80713.1"/>
    </source>
</evidence>
<reference evidence="8" key="2">
    <citation type="journal article" date="2017" name="Plant Physiol. Biochem.">
        <title>Differential oxidative and antioxidative response of duckweed Lemna minor toward plant growth promoting/inhibiting bacteria.</title>
        <authorList>
            <person name="Ishizawa H."/>
            <person name="Kuroda M."/>
            <person name="Morikawa M."/>
            <person name="Ike M."/>
        </authorList>
    </citation>
    <scope>NUCLEOTIDE SEQUENCE [LARGE SCALE GENOMIC DNA]</scope>
    <source>
        <strain evidence="8">M6</strain>
    </source>
</reference>
<dbReference type="SUPFAM" id="SSF141488">
    <property type="entry name" value="YdhA-like"/>
    <property type="match status" value="1"/>
</dbReference>
<organism evidence="7 8">
    <name type="scientific">Asticcacaulis excentricus</name>
    <dbReference type="NCBI Taxonomy" id="78587"/>
    <lineage>
        <taxon>Bacteria</taxon>
        <taxon>Pseudomonadati</taxon>
        <taxon>Pseudomonadota</taxon>
        <taxon>Alphaproteobacteria</taxon>
        <taxon>Caulobacterales</taxon>
        <taxon>Caulobacteraceae</taxon>
        <taxon>Asticcacaulis</taxon>
    </lineage>
</organism>
<keyword evidence="4" id="KW-0449">Lipoprotein</keyword>
<keyword evidence="1 5" id="KW-0732">Signal</keyword>
<sequence>MRKIATAVALMTLTAASLSACSKPEAQQAVEEVQETTSEIATDAKDAMSSAAADFAVSDPISYTCALGTKLSVVFSDDKADVTVLSDNNRKLTLLKTPSGDGTLYQTEGYSLHTKGNDATWGSADEACTKG</sequence>
<dbReference type="AlphaFoldDB" id="A0A3G9G6G9"/>
<feature type="domain" description="C-type lysozyme inhibitor" evidence="6">
    <location>
        <begin position="63"/>
        <end position="125"/>
    </location>
</feature>
<evidence type="ECO:0000256" key="3">
    <source>
        <dbReference type="ARBA" id="ARBA00023139"/>
    </source>
</evidence>
<feature type="chain" id="PRO_5018042411" description="C-type lysozyme inhibitor domain-containing protein" evidence="5">
    <location>
        <begin position="21"/>
        <end position="131"/>
    </location>
</feature>
<dbReference type="EMBL" id="AP018827">
    <property type="protein sequence ID" value="BBF80713.1"/>
    <property type="molecule type" value="Genomic_DNA"/>
</dbReference>
<dbReference type="Proteomes" id="UP000278756">
    <property type="component" value="Chromosome 1"/>
</dbReference>
<protein>
    <recommendedName>
        <fullName evidence="6">C-type lysozyme inhibitor domain-containing protein</fullName>
    </recommendedName>
</protein>
<evidence type="ECO:0000256" key="5">
    <source>
        <dbReference type="SAM" id="SignalP"/>
    </source>
</evidence>
<dbReference type="InterPro" id="IPR018660">
    <property type="entry name" value="MliC"/>
</dbReference>
<reference evidence="8" key="1">
    <citation type="journal article" date="2017" name="Biotechnol. Biofuels">
        <title>Evaluation of environmental bacterial communities as a factor affecting the growth of duckweed Lemna minor.</title>
        <authorList>
            <person name="Ishizawa H."/>
            <person name="Kuroda M."/>
            <person name="Morikawa M."/>
            <person name="Ike M."/>
        </authorList>
    </citation>
    <scope>NUCLEOTIDE SEQUENCE [LARGE SCALE GENOMIC DNA]</scope>
    <source>
        <strain evidence="8">M6</strain>
    </source>
</reference>
<name>A0A3G9G6G9_9CAUL</name>
<dbReference type="RefSeq" id="WP_126421226.1">
    <property type="nucleotide sequence ID" value="NZ_AP018827.1"/>
</dbReference>
<keyword evidence="3" id="KW-0564">Palmitate</keyword>
<evidence type="ECO:0000256" key="1">
    <source>
        <dbReference type="ARBA" id="ARBA00022729"/>
    </source>
</evidence>
<evidence type="ECO:0000256" key="4">
    <source>
        <dbReference type="ARBA" id="ARBA00023288"/>
    </source>
</evidence>
<feature type="signal peptide" evidence="5">
    <location>
        <begin position="1"/>
        <end position="20"/>
    </location>
</feature>
<evidence type="ECO:0000256" key="2">
    <source>
        <dbReference type="ARBA" id="ARBA00023136"/>
    </source>
</evidence>
<gene>
    <name evidence="7" type="ORF">EM6_1298</name>
</gene>
<dbReference type="InterPro" id="IPR036328">
    <property type="entry name" value="MliC_sf"/>
</dbReference>
<proteinExistence type="predicted"/>
<evidence type="ECO:0000259" key="6">
    <source>
        <dbReference type="Pfam" id="PF09864"/>
    </source>
</evidence>
<dbReference type="Gene3D" id="2.40.128.200">
    <property type="match status" value="1"/>
</dbReference>
<dbReference type="PROSITE" id="PS51257">
    <property type="entry name" value="PROKAR_LIPOPROTEIN"/>
    <property type="match status" value="1"/>
</dbReference>